<dbReference type="PANTHER" id="PTHR11405">
    <property type="entry name" value="CARBAMOYLTRANSFERASE FAMILY MEMBER"/>
    <property type="match status" value="1"/>
</dbReference>
<dbReference type="GO" id="GO:0006221">
    <property type="term" value="P:pyrimidine nucleotide biosynthetic process"/>
    <property type="evidence" value="ECO:0007669"/>
    <property type="project" value="UniProtKB-KW"/>
</dbReference>
<keyword evidence="10 15" id="KW-0067">ATP-binding</keyword>
<dbReference type="GO" id="GO:0006541">
    <property type="term" value="P:glutamine metabolic process"/>
    <property type="evidence" value="ECO:0007669"/>
    <property type="project" value="InterPro"/>
</dbReference>
<feature type="domain" description="ATP-grasp" evidence="17">
    <location>
        <begin position="1269"/>
        <end position="1460"/>
    </location>
</feature>
<dbReference type="InterPro" id="IPR005480">
    <property type="entry name" value="CPSase_lsu_oligo"/>
</dbReference>
<dbReference type="InterPro" id="IPR006274">
    <property type="entry name" value="CarbamoylP_synth_ssu"/>
</dbReference>
<evidence type="ECO:0000256" key="10">
    <source>
        <dbReference type="ARBA" id="ARBA00022840"/>
    </source>
</evidence>
<dbReference type="FunFam" id="1.10.1030.10:FF:000002">
    <property type="entry name" value="Carbamoyl-phosphate synthase large chain"/>
    <property type="match status" value="1"/>
</dbReference>
<dbReference type="NCBIfam" id="NF003671">
    <property type="entry name" value="PRK05294.1"/>
    <property type="match status" value="1"/>
</dbReference>
<dbReference type="Gene3D" id="3.50.30.20">
    <property type="entry name" value="Carbamoyl-phosphate synthase small subunit, N-terminal domain"/>
    <property type="match status" value="1"/>
</dbReference>
<evidence type="ECO:0000256" key="9">
    <source>
        <dbReference type="ARBA" id="ARBA00022741"/>
    </source>
</evidence>
<dbReference type="CDD" id="cd01744">
    <property type="entry name" value="GATase1_CPSase"/>
    <property type="match status" value="1"/>
</dbReference>
<reference evidence="20" key="1">
    <citation type="submission" date="2025-08" db="UniProtKB">
        <authorList>
            <consortium name="RefSeq"/>
        </authorList>
    </citation>
    <scope>IDENTIFICATION</scope>
</reference>
<dbReference type="Gene3D" id="3.40.50.1380">
    <property type="entry name" value="Methylglyoxal synthase-like domain"/>
    <property type="match status" value="2"/>
</dbReference>
<name>A0A6P6RSQ6_9EIME</name>
<dbReference type="PROSITE" id="PS50975">
    <property type="entry name" value="ATP_GRASP"/>
    <property type="match status" value="2"/>
</dbReference>
<dbReference type="PRINTS" id="PR00099">
    <property type="entry name" value="CPSGATASE"/>
</dbReference>
<evidence type="ECO:0000256" key="4">
    <source>
        <dbReference type="ARBA" id="ARBA00022571"/>
    </source>
</evidence>
<dbReference type="PROSITE" id="PS51273">
    <property type="entry name" value="GATASE_TYPE_1"/>
    <property type="match status" value="1"/>
</dbReference>
<dbReference type="SUPFAM" id="SSF52021">
    <property type="entry name" value="Carbamoyl phosphate synthetase, small subunit N-terminal domain"/>
    <property type="match status" value="1"/>
</dbReference>
<evidence type="ECO:0000313" key="19">
    <source>
        <dbReference type="Proteomes" id="UP000515125"/>
    </source>
</evidence>
<evidence type="ECO:0000256" key="14">
    <source>
        <dbReference type="ARBA" id="ARBA00047359"/>
    </source>
</evidence>
<keyword evidence="19" id="KW-1185">Reference proteome</keyword>
<dbReference type="GO" id="GO:0005951">
    <property type="term" value="C:carbamoyl-phosphate synthase complex"/>
    <property type="evidence" value="ECO:0007669"/>
    <property type="project" value="TreeGrafter"/>
</dbReference>
<evidence type="ECO:0000256" key="6">
    <source>
        <dbReference type="ARBA" id="ARBA00022605"/>
    </source>
</evidence>
<dbReference type="GeneID" id="34621136"/>
<dbReference type="InterPro" id="IPR002474">
    <property type="entry name" value="CarbamoylP_synth_ssu_N"/>
</dbReference>
<dbReference type="GO" id="GO:0005524">
    <property type="term" value="F:ATP binding"/>
    <property type="evidence" value="ECO:0007669"/>
    <property type="project" value="UniProtKB-UniRule"/>
</dbReference>
<dbReference type="SUPFAM" id="SSF48108">
    <property type="entry name" value="Carbamoyl phosphate synthetase, large subunit connection domain"/>
    <property type="match status" value="1"/>
</dbReference>
<dbReference type="FunFam" id="3.40.50.20:FF:000002">
    <property type="entry name" value="Carbamoyl-phosphate synthase large chain"/>
    <property type="match status" value="1"/>
</dbReference>
<dbReference type="Gene3D" id="3.40.50.20">
    <property type="match status" value="2"/>
</dbReference>
<feature type="domain" description="ATP-grasp" evidence="17">
    <location>
        <begin position="618"/>
        <end position="810"/>
    </location>
</feature>
<dbReference type="SMART" id="SM01097">
    <property type="entry name" value="CPSase_sm_chain"/>
    <property type="match status" value="1"/>
</dbReference>
<keyword evidence="8" id="KW-0677">Repeat</keyword>
<evidence type="ECO:0000256" key="1">
    <source>
        <dbReference type="ARBA" id="ARBA00001936"/>
    </source>
</evidence>
<dbReference type="Gene3D" id="3.40.50.880">
    <property type="match status" value="1"/>
</dbReference>
<keyword evidence="7" id="KW-0479">Metal-binding</keyword>
<dbReference type="InterPro" id="IPR036897">
    <property type="entry name" value="CarbamoylP_synth_lsu_oligo_sf"/>
</dbReference>
<dbReference type="Gene3D" id="1.10.1030.10">
    <property type="entry name" value="Carbamoyl-phosphate synthetase, large subunit oligomerisation domain"/>
    <property type="match status" value="1"/>
</dbReference>
<dbReference type="SUPFAM" id="SSF52440">
    <property type="entry name" value="PreATP-grasp domain"/>
    <property type="match status" value="2"/>
</dbReference>
<dbReference type="Proteomes" id="UP000515125">
    <property type="component" value="Unplaced"/>
</dbReference>
<keyword evidence="6" id="KW-0028">Amino-acid biosynthesis</keyword>
<protein>
    <submittedName>
        <fullName evidence="20">Protein pyrABCN</fullName>
    </submittedName>
</protein>
<sequence>MRPPQLPPEKELHLAAAFAAAVEKALSEEATLAATWGGVPLGLNDEKRMGMLLLQDGRQFLGISFGCSCAVSGEVVFNTGMVAYPESLTDPSYAGQILTLTYPIIGNYGVPSGARVHVTALLTADYVPAPLAHWRARSRLGDWLKAQGVPALCGIDTRALTKHLRKVGAMLGKVVVLSEDEEAAVLKHLASPEAAAAAAELLSRVSAHPEVQSLLSHVSATAALQQLIEERVQRAARLQVFASALKAAGERLPLNNPNLRNLVADVSPKQPKVYVSAINASKPQVRILAVDCGMKANIYRQFLYTNFEGCNIVLKAVPWDYDFTSEEYDGLFISNGPGDPEMCKITIAHLAKALKQTRPIFGICLGNQLLALAAGAKTYKMKFGNRGMNQPVIDLRTTRCYITAQNHGFAVDTESLPPDYVPLFVNANDRSNEGISHRSLPFFSAQFHPEAAGGPTDTFFLFSEFIDSLKRQQFRQLARCIYTIPYQFPSGYRKILLLGSGGLSIGQAGEFDYSGSQAIKALREHNITVVLVNPNIATVQTSKHMAHRVYFVPVTPQFVSEILEKERPQGVLCSFGGQTALNCVVELHRTGILKKYDCQVLGTPIEAIISTEDREIFAQKLMEIGEQVAPSAAATNVEEAVAVAARIGYPVLIRAAFALGGLGSGFAEDEASLRRVCADAFAHSSQVFVDRSLKGWKEVEYEIVRDAKDNCVAVCNMENLDPLGIHTGDSIVVAPSQTLSNEEYYRLRECALKIIRHLGIVGECNIQYALDPHSDLYYIVEVNARLSRSSALASKASGYPLAYIAAKLALGHDLLQLCNEVTKETTACFEPAFDYVVTKVPRWDMKKFDEADPFMGSAMKSVGEVMAAGRTFEESLQKALRMVTGDANGFDETMCPQLTPKTGEDFAAARERLERELSQPSAARIWALAEALRQGYDVEKLHALTRIDPWFLSKLKHIQDIKEGLATKSLAQLTKRDLIFVKKYGFSDRQIAAYTSQGSLQTLQVTEEDVWSYRRALGVLPFVKQIDTLAAEFPAQTNYLYLTYLGTESDVHPLCSTDLPACQSVLPLRIFKAKLFPARRGLFVCAAAAWRAASPMYRQKQGSSKGVLSPTAGGVAPSPLMEPEPGSILSRLYSSRSHQTSCAEDTPASGCYVVLGCGCYCIGSSVEFDWSAVSCISTLRTLGHRAIVVNCNPETVSTDYDVSDRLYFEDLTLETVSNIWQIEQPEGVIISVGGQTPNNLCNALENRGVGIMGTSVSSIDCCEDRHKFSKLCDELRLDQPAWSEFTSFDAAQEFSNKVGFPVLVRPSYVLSGAAMRVVTNDEQLREFLQVAAVVSGDSPVVISKFVSNAKEVEFDSVASRGEILNYAISEHVENAGTHSGDATLILPAQKLYVETIRRVKKIAQKLARALNVSGPFNIQFICKNNEVKIIECNLRASRTFPFISKCFGVDFIEQATKVMVGAPVSAESIHLMDLEFVCVKAPVFSFNRLRGCDPLLGVEMRSTGEVACFGTDKHEAFLKALVSTGLRLPLKKRSILLVTGPLWSKVEFFPFAIKLMKLGFTIYATEGTYEFLHKGAQDADSGPACVVGEDFEADEPWGYLPSRVEDGKGGAAACATGLAPSFDLDKQLIPVSKEETPSGSDRQSAKSIIAGGMVELVINTPGRTSTEAITTGYLIRRAAIDAGVPLMTDLKVAAFFVESISRKIAREREGKRFWEVRAWDEYQP</sequence>
<comment type="catalytic activity">
    <reaction evidence="14">
        <text>hydrogencarbonate + NH4(+) + 2 ATP = carbamoyl phosphate + 2 ADP + phosphate + 2 H(+)</text>
        <dbReference type="Rhea" id="RHEA:18029"/>
        <dbReference type="ChEBI" id="CHEBI:15378"/>
        <dbReference type="ChEBI" id="CHEBI:17544"/>
        <dbReference type="ChEBI" id="CHEBI:28938"/>
        <dbReference type="ChEBI" id="CHEBI:30616"/>
        <dbReference type="ChEBI" id="CHEBI:43474"/>
        <dbReference type="ChEBI" id="CHEBI:58228"/>
        <dbReference type="ChEBI" id="CHEBI:456216"/>
        <dbReference type="EC" id="6.3.4.16"/>
    </reaction>
</comment>
<dbReference type="SUPFAM" id="SSF56059">
    <property type="entry name" value="Glutathione synthetase ATP-binding domain-like"/>
    <property type="match status" value="2"/>
</dbReference>
<dbReference type="InterPro" id="IPR036914">
    <property type="entry name" value="MGS-like_dom_sf"/>
</dbReference>
<dbReference type="PRINTS" id="PR00098">
    <property type="entry name" value="CPSASE"/>
</dbReference>
<dbReference type="FunFam" id="3.30.470.20:FF:000051">
    <property type="entry name" value="Carbamoyl phosphate synthetase II"/>
    <property type="match status" value="1"/>
</dbReference>
<dbReference type="InterPro" id="IPR005483">
    <property type="entry name" value="CPSase_dom"/>
</dbReference>
<dbReference type="InterPro" id="IPR017926">
    <property type="entry name" value="GATASE"/>
</dbReference>
<evidence type="ECO:0000256" key="7">
    <source>
        <dbReference type="ARBA" id="ARBA00022723"/>
    </source>
</evidence>
<evidence type="ECO:0000256" key="16">
    <source>
        <dbReference type="SAM" id="MobiDB-lite"/>
    </source>
</evidence>
<dbReference type="Pfam" id="PF00988">
    <property type="entry name" value="CPSase_sm_chain"/>
    <property type="match status" value="1"/>
</dbReference>
<dbReference type="Pfam" id="PF02786">
    <property type="entry name" value="CPSase_L_D2"/>
    <property type="match status" value="2"/>
</dbReference>
<dbReference type="InterPro" id="IPR016185">
    <property type="entry name" value="PreATP-grasp_dom_sf"/>
</dbReference>
<keyword evidence="13" id="KW-0464">Manganese</keyword>
<dbReference type="SMART" id="SM01096">
    <property type="entry name" value="CPSase_L_D3"/>
    <property type="match status" value="1"/>
</dbReference>
<dbReference type="FunFam" id="3.40.50.20:FF:000001">
    <property type="entry name" value="Carbamoyl-phosphate synthase large chain"/>
    <property type="match status" value="1"/>
</dbReference>
<dbReference type="SUPFAM" id="SSF52317">
    <property type="entry name" value="Class I glutamine amidotransferase-like"/>
    <property type="match status" value="1"/>
</dbReference>
<dbReference type="RefSeq" id="XP_026190838.1">
    <property type="nucleotide sequence ID" value="XM_026335053.1"/>
</dbReference>
<dbReference type="InterPro" id="IPR011761">
    <property type="entry name" value="ATP-grasp"/>
</dbReference>
<keyword evidence="11" id="KW-0460">Magnesium</keyword>
<dbReference type="InterPro" id="IPR036480">
    <property type="entry name" value="CarbP_synth_ssu_N_sf"/>
</dbReference>
<dbReference type="GO" id="GO:0006526">
    <property type="term" value="P:L-arginine biosynthetic process"/>
    <property type="evidence" value="ECO:0007669"/>
    <property type="project" value="UniProtKB-KW"/>
</dbReference>
<feature type="domain" description="MGS-like" evidence="18">
    <location>
        <begin position="1526"/>
        <end position="1724"/>
    </location>
</feature>
<dbReference type="NCBIfam" id="NF009475">
    <property type="entry name" value="PRK12838.1"/>
    <property type="match status" value="1"/>
</dbReference>
<dbReference type="InterPro" id="IPR029062">
    <property type="entry name" value="Class_I_gatase-like"/>
</dbReference>
<dbReference type="InterPro" id="IPR035686">
    <property type="entry name" value="CPSase_GATase1"/>
</dbReference>
<comment type="similarity">
    <text evidence="3">Belongs to the CarB family.</text>
</comment>
<dbReference type="Pfam" id="PF25596">
    <property type="entry name" value="CPSase_L_D1"/>
    <property type="match status" value="2"/>
</dbReference>
<dbReference type="HAMAP" id="MF_01209">
    <property type="entry name" value="CPSase_S_chain"/>
    <property type="match status" value="1"/>
</dbReference>
<proteinExistence type="inferred from homology"/>
<dbReference type="InterPro" id="IPR011607">
    <property type="entry name" value="MGS-like_dom"/>
</dbReference>
<dbReference type="Gene3D" id="3.30.470.20">
    <property type="entry name" value="ATP-grasp fold, B domain"/>
    <property type="match status" value="2"/>
</dbReference>
<accession>A0A6P6RSQ6</accession>
<feature type="region of interest" description="Disordered" evidence="16">
    <location>
        <begin position="1101"/>
        <end position="1121"/>
    </location>
</feature>
<gene>
    <name evidence="20" type="primary">LOC34621136</name>
</gene>
<organism evidence="19 20">
    <name type="scientific">Cyclospora cayetanensis</name>
    <dbReference type="NCBI Taxonomy" id="88456"/>
    <lineage>
        <taxon>Eukaryota</taxon>
        <taxon>Sar</taxon>
        <taxon>Alveolata</taxon>
        <taxon>Apicomplexa</taxon>
        <taxon>Conoidasida</taxon>
        <taxon>Coccidia</taxon>
        <taxon>Eucoccidiorida</taxon>
        <taxon>Eimeriorina</taxon>
        <taxon>Eimeriidae</taxon>
        <taxon>Cyclospora</taxon>
    </lineage>
</organism>
<dbReference type="PROSITE" id="PS51855">
    <property type="entry name" value="MGS"/>
    <property type="match status" value="1"/>
</dbReference>
<evidence type="ECO:0000256" key="8">
    <source>
        <dbReference type="ARBA" id="ARBA00022737"/>
    </source>
</evidence>
<dbReference type="Pfam" id="PF02787">
    <property type="entry name" value="CPSase_L_D3"/>
    <property type="match status" value="1"/>
</dbReference>
<dbReference type="PANTHER" id="PTHR11405:SF5">
    <property type="entry name" value="CAD PROTEIN"/>
    <property type="match status" value="1"/>
</dbReference>
<dbReference type="GO" id="GO:0004088">
    <property type="term" value="F:carbamoyl-phosphate synthase (glutamine-hydrolyzing) activity"/>
    <property type="evidence" value="ECO:0007669"/>
    <property type="project" value="InterPro"/>
</dbReference>
<keyword evidence="12" id="KW-0665">Pyrimidine biosynthesis</keyword>
<keyword evidence="4" id="KW-0055">Arginine biosynthesis</keyword>
<evidence type="ECO:0000256" key="3">
    <source>
        <dbReference type="ARBA" id="ARBA00009799"/>
    </source>
</evidence>
<evidence type="ECO:0000259" key="18">
    <source>
        <dbReference type="PROSITE" id="PS51855"/>
    </source>
</evidence>
<dbReference type="InterPro" id="IPR058047">
    <property type="entry name" value="CPSase_preATP-grasp"/>
</dbReference>
<dbReference type="Pfam" id="PF00117">
    <property type="entry name" value="GATase"/>
    <property type="match status" value="1"/>
</dbReference>
<evidence type="ECO:0000256" key="11">
    <source>
        <dbReference type="ARBA" id="ARBA00022842"/>
    </source>
</evidence>
<evidence type="ECO:0000256" key="5">
    <source>
        <dbReference type="ARBA" id="ARBA00022598"/>
    </source>
</evidence>
<evidence type="ECO:0000256" key="2">
    <source>
        <dbReference type="ARBA" id="ARBA00004730"/>
    </source>
</evidence>
<dbReference type="InterPro" id="IPR005479">
    <property type="entry name" value="CPAse_ATP-bd"/>
</dbReference>
<dbReference type="PRINTS" id="PR00096">
    <property type="entry name" value="GATASE"/>
</dbReference>
<dbReference type="GO" id="GO:0046872">
    <property type="term" value="F:metal ion binding"/>
    <property type="evidence" value="ECO:0007669"/>
    <property type="project" value="UniProtKB-KW"/>
</dbReference>
<dbReference type="GO" id="GO:0006207">
    <property type="term" value="P:'de novo' pyrimidine nucleobase biosynthetic process"/>
    <property type="evidence" value="ECO:0007669"/>
    <property type="project" value="InterPro"/>
</dbReference>
<evidence type="ECO:0000313" key="20">
    <source>
        <dbReference type="RefSeq" id="XP_026190838.1"/>
    </source>
</evidence>
<evidence type="ECO:0000259" key="17">
    <source>
        <dbReference type="PROSITE" id="PS50975"/>
    </source>
</evidence>
<dbReference type="FunFam" id="3.30.1490.20:FF:000001">
    <property type="entry name" value="Carbamoyl-phosphate synthase large chain"/>
    <property type="match status" value="1"/>
</dbReference>
<dbReference type="PROSITE" id="PS00866">
    <property type="entry name" value="CPSASE_1"/>
    <property type="match status" value="2"/>
</dbReference>
<dbReference type="SUPFAM" id="SSF52335">
    <property type="entry name" value="Methylglyoxal synthase-like"/>
    <property type="match status" value="1"/>
</dbReference>
<comment type="cofactor">
    <cofactor evidence="1">
        <name>Mn(2+)</name>
        <dbReference type="ChEBI" id="CHEBI:29035"/>
    </cofactor>
</comment>
<evidence type="ECO:0000256" key="12">
    <source>
        <dbReference type="ARBA" id="ARBA00022975"/>
    </source>
</evidence>
<dbReference type="GO" id="GO:0004087">
    <property type="term" value="F:carbamoyl-phosphate synthase (ammonia) activity"/>
    <property type="evidence" value="ECO:0007669"/>
    <property type="project" value="UniProtKB-EC"/>
</dbReference>
<dbReference type="PROSITE" id="PS00867">
    <property type="entry name" value="CPSASE_2"/>
    <property type="match status" value="1"/>
</dbReference>
<evidence type="ECO:0000256" key="13">
    <source>
        <dbReference type="ARBA" id="ARBA00023211"/>
    </source>
</evidence>
<comment type="pathway">
    <text evidence="2">Amino-acid biosynthesis; L-arginine biosynthesis.</text>
</comment>
<evidence type="ECO:0000256" key="15">
    <source>
        <dbReference type="PROSITE-ProRule" id="PRU00409"/>
    </source>
</evidence>
<keyword evidence="5" id="KW-0436">Ligase</keyword>
<keyword evidence="9 15" id="KW-0547">Nucleotide-binding</keyword>
<dbReference type="FunFam" id="3.30.470.20:FF:000001">
    <property type="entry name" value="Carbamoyl-phosphate synthase large chain"/>
    <property type="match status" value="1"/>
</dbReference>
<dbReference type="OrthoDB" id="354230at2759"/>